<organism evidence="7">
    <name type="scientific">Salix viminalis</name>
    <name type="common">Common osier</name>
    <name type="synonym">Basket willow</name>
    <dbReference type="NCBI Taxonomy" id="40686"/>
    <lineage>
        <taxon>Eukaryota</taxon>
        <taxon>Viridiplantae</taxon>
        <taxon>Streptophyta</taxon>
        <taxon>Embryophyta</taxon>
        <taxon>Tracheophyta</taxon>
        <taxon>Spermatophyta</taxon>
        <taxon>Magnoliopsida</taxon>
        <taxon>eudicotyledons</taxon>
        <taxon>Gunneridae</taxon>
        <taxon>Pentapetalae</taxon>
        <taxon>rosids</taxon>
        <taxon>fabids</taxon>
        <taxon>Malpighiales</taxon>
        <taxon>Salicaceae</taxon>
        <taxon>Saliceae</taxon>
        <taxon>Salix</taxon>
    </lineage>
</organism>
<gene>
    <name evidence="7" type="ORF">SVIM_LOCUS122810</name>
</gene>
<dbReference type="AlphaFoldDB" id="A0A6N2L079"/>
<feature type="transmembrane region" description="Helical" evidence="5">
    <location>
        <begin position="251"/>
        <end position="270"/>
    </location>
</feature>
<dbReference type="GO" id="GO:0098542">
    <property type="term" value="P:defense response to other organism"/>
    <property type="evidence" value="ECO:0007669"/>
    <property type="project" value="InterPro"/>
</dbReference>
<dbReference type="InterPro" id="IPR004864">
    <property type="entry name" value="LEA_2"/>
</dbReference>
<dbReference type="GO" id="GO:0016020">
    <property type="term" value="C:membrane"/>
    <property type="evidence" value="ECO:0007669"/>
    <property type="project" value="UniProtKB-SubCell"/>
</dbReference>
<dbReference type="SUPFAM" id="SSF117070">
    <property type="entry name" value="LEA14-like"/>
    <property type="match status" value="2"/>
</dbReference>
<comment type="subcellular location">
    <subcellularLocation>
        <location evidence="1">Membrane</location>
        <topology evidence="1">Single-pass membrane protein</topology>
    </subcellularLocation>
</comment>
<evidence type="ECO:0000256" key="1">
    <source>
        <dbReference type="ARBA" id="ARBA00004167"/>
    </source>
</evidence>
<evidence type="ECO:0000256" key="2">
    <source>
        <dbReference type="ARBA" id="ARBA00022692"/>
    </source>
</evidence>
<dbReference type="InterPro" id="IPR044839">
    <property type="entry name" value="NDR1-like"/>
</dbReference>
<feature type="transmembrane region" description="Helical" evidence="5">
    <location>
        <begin position="37"/>
        <end position="60"/>
    </location>
</feature>
<evidence type="ECO:0000256" key="3">
    <source>
        <dbReference type="ARBA" id="ARBA00022989"/>
    </source>
</evidence>
<accession>A0A6N2L079</accession>
<feature type="domain" description="Late embryogenesis abundant protein LEA-2 subgroup" evidence="6">
    <location>
        <begin position="298"/>
        <end position="398"/>
    </location>
</feature>
<dbReference type="Gene3D" id="2.60.40.1820">
    <property type="match status" value="2"/>
</dbReference>
<dbReference type="Pfam" id="PF03168">
    <property type="entry name" value="LEA_2"/>
    <property type="match status" value="2"/>
</dbReference>
<evidence type="ECO:0000259" key="6">
    <source>
        <dbReference type="Pfam" id="PF03168"/>
    </source>
</evidence>
<protein>
    <recommendedName>
        <fullName evidence="6">Late embryogenesis abundant protein LEA-2 subgroup domain-containing protein</fullName>
    </recommendedName>
</protein>
<sequence>MSDGNQIVPLAPAKFYQRSNEESRQPKALRPKRSGKCFFYFLALIVLLSATTLVLAIIVAPRTPHVKLTSVAVEYLIYGNDPIPSFNMTLAAVVSIKNSNFVRFRFENSSSSVLCEGVVVGEAKLGSGRVGARKTRRVNIAVKIRSSDSLSEAKNLSGDFNSGRLKLFSYAKLKGNVRLFGIVKNRTAVMNCGLNLNLTSRSIQDMEFMAEREQAKPLAPAAFQIRSDEDENMPAPAKSHRRNCIKCCGCITAIFLILATTIVVLVLTVFQVEDPVIRMNNVSVQRLEFANGTLRLDVSVKNPNSATFKFNNGTTTVYCGGMVVGEANTPPGKAKARRTLHMNVTVDLIPSKLLAVPGLMSDVLSVGKLNVSSNTVIGGKVRILQIVKKYIVVRVNCTMTYNFASQAIQGGHCKPHLSI</sequence>
<keyword evidence="3 5" id="KW-1133">Transmembrane helix</keyword>
<feature type="domain" description="Late embryogenesis abundant protein LEA-2 subgroup" evidence="6">
    <location>
        <begin position="94"/>
        <end position="186"/>
    </location>
</feature>
<dbReference type="PANTHER" id="PTHR31234">
    <property type="entry name" value="LATE EMBRYOGENESIS ABUNDANT (LEA) HYDROXYPROLINE-RICH GLYCOPROTEIN FAMILY"/>
    <property type="match status" value="1"/>
</dbReference>
<evidence type="ECO:0000313" key="7">
    <source>
        <dbReference type="EMBL" id="VFU30699.1"/>
    </source>
</evidence>
<evidence type="ECO:0000256" key="5">
    <source>
        <dbReference type="SAM" id="Phobius"/>
    </source>
</evidence>
<keyword evidence="2 5" id="KW-0812">Transmembrane</keyword>
<dbReference type="PANTHER" id="PTHR31234:SF65">
    <property type="entry name" value="LATE EMBRYOGENESIS ABUNDANT PROTEIN, LEA_2 SUBGROUP"/>
    <property type="match status" value="1"/>
</dbReference>
<name>A0A6N2L079_SALVM</name>
<proteinExistence type="predicted"/>
<reference evidence="7" key="1">
    <citation type="submission" date="2019-03" db="EMBL/GenBank/DDBJ databases">
        <authorList>
            <person name="Mank J."/>
            <person name="Almeida P."/>
        </authorList>
    </citation>
    <scope>NUCLEOTIDE SEQUENCE</scope>
    <source>
        <strain evidence="7">78183</strain>
    </source>
</reference>
<keyword evidence="4 5" id="KW-0472">Membrane</keyword>
<dbReference type="EMBL" id="CAADRP010000668">
    <property type="protein sequence ID" value="VFU30699.1"/>
    <property type="molecule type" value="Genomic_DNA"/>
</dbReference>
<evidence type="ECO:0000256" key="4">
    <source>
        <dbReference type="ARBA" id="ARBA00023136"/>
    </source>
</evidence>